<comment type="caution">
    <text evidence="1">The sequence shown here is derived from an EMBL/GenBank/DDBJ whole genome shotgun (WGS) entry which is preliminary data.</text>
</comment>
<reference evidence="1" key="1">
    <citation type="submission" date="2022-10" db="EMBL/GenBank/DDBJ databases">
        <authorList>
            <person name="Chen Y."/>
            <person name="Dougan E. K."/>
            <person name="Chan C."/>
            <person name="Rhodes N."/>
            <person name="Thang M."/>
        </authorList>
    </citation>
    <scope>NUCLEOTIDE SEQUENCE</scope>
</reference>
<dbReference type="EMBL" id="CAMXCT010006622">
    <property type="protein sequence ID" value="CAI4017155.1"/>
    <property type="molecule type" value="Genomic_DNA"/>
</dbReference>
<proteinExistence type="predicted"/>
<keyword evidence="3" id="KW-1185">Reference proteome</keyword>
<gene>
    <name evidence="1" type="ORF">C1SCF055_LOCUS41824</name>
</gene>
<evidence type="ECO:0000313" key="3">
    <source>
        <dbReference type="Proteomes" id="UP001152797"/>
    </source>
</evidence>
<dbReference type="EMBL" id="CAMXCT020006622">
    <property type="protein sequence ID" value="CAL1170530.1"/>
    <property type="molecule type" value="Genomic_DNA"/>
</dbReference>
<organism evidence="1">
    <name type="scientific">Cladocopium goreaui</name>
    <dbReference type="NCBI Taxonomy" id="2562237"/>
    <lineage>
        <taxon>Eukaryota</taxon>
        <taxon>Sar</taxon>
        <taxon>Alveolata</taxon>
        <taxon>Dinophyceae</taxon>
        <taxon>Suessiales</taxon>
        <taxon>Symbiodiniaceae</taxon>
        <taxon>Cladocopium</taxon>
    </lineage>
</organism>
<reference evidence="2" key="2">
    <citation type="submission" date="2024-04" db="EMBL/GenBank/DDBJ databases">
        <authorList>
            <person name="Chen Y."/>
            <person name="Shah S."/>
            <person name="Dougan E. K."/>
            <person name="Thang M."/>
            <person name="Chan C."/>
        </authorList>
    </citation>
    <scope>NUCLEOTIDE SEQUENCE [LARGE SCALE GENOMIC DNA]</scope>
</reference>
<dbReference type="OrthoDB" id="417481at2759"/>
<dbReference type="Proteomes" id="UP001152797">
    <property type="component" value="Unassembled WGS sequence"/>
</dbReference>
<dbReference type="AlphaFoldDB" id="A0A9P1GK84"/>
<accession>A0A9P1GK84</accession>
<dbReference type="EMBL" id="CAMXCT030006622">
    <property type="protein sequence ID" value="CAL4804467.1"/>
    <property type="molecule type" value="Genomic_DNA"/>
</dbReference>
<name>A0A9P1GK84_9DINO</name>
<evidence type="ECO:0000313" key="2">
    <source>
        <dbReference type="EMBL" id="CAL1170530.1"/>
    </source>
</evidence>
<protein>
    <submittedName>
        <fullName evidence="1">Uncharacterized protein</fullName>
    </submittedName>
</protein>
<sequence>MRVSSSSCDWTERELVRTGLERIIFTDQQVPLTKTHQTRQTLRTGFTSEDLVEFLNSYGDVLHKDPNGYDCPAEVQQAIDECDPTLEWQDMDRLLVHADGSCAGRGKHLKPVRAAEEGVGDAWAFVVLGERYDRPGLVVLGWNARLVQYESDGNCFLGADTTASVQMWPRKKPCWAGLGDLPLTIVPEALNHMISFTFMIIRGPTADPAMAGYCFINFRTSQARQTFSSMFDNVQAQSCLPGFNSYKVCQVTKAKWQGRDENVRRIRSGPELMQQLAGVEDWDVG</sequence>
<evidence type="ECO:0000313" key="1">
    <source>
        <dbReference type="EMBL" id="CAI4017155.1"/>
    </source>
</evidence>